<evidence type="ECO:0000259" key="4">
    <source>
        <dbReference type="PROSITE" id="PS51805"/>
    </source>
</evidence>
<dbReference type="GeneTree" id="ENSGT00950000182865"/>
<dbReference type="InterPro" id="IPR019786">
    <property type="entry name" value="Zinc_finger_PHD-type_CS"/>
</dbReference>
<dbReference type="Gene3D" id="3.30.40.10">
    <property type="entry name" value="Zinc/RING finger domain, C3HC4 (zinc finger)"/>
    <property type="match status" value="2"/>
</dbReference>
<organism evidence="5 6">
    <name type="scientific">Gadus morhua</name>
    <name type="common">Atlantic cod</name>
    <dbReference type="NCBI Taxonomy" id="8049"/>
    <lineage>
        <taxon>Eukaryota</taxon>
        <taxon>Metazoa</taxon>
        <taxon>Chordata</taxon>
        <taxon>Craniata</taxon>
        <taxon>Vertebrata</taxon>
        <taxon>Euteleostomi</taxon>
        <taxon>Actinopterygii</taxon>
        <taxon>Neopterygii</taxon>
        <taxon>Teleostei</taxon>
        <taxon>Neoteleostei</taxon>
        <taxon>Acanthomorphata</taxon>
        <taxon>Zeiogadaria</taxon>
        <taxon>Gadariae</taxon>
        <taxon>Gadiformes</taxon>
        <taxon>Gadoidei</taxon>
        <taxon>Gadidae</taxon>
        <taxon>Gadus</taxon>
    </lineage>
</organism>
<dbReference type="InterPro" id="IPR011011">
    <property type="entry name" value="Znf_FYVE_PHD"/>
</dbReference>
<dbReference type="Proteomes" id="UP000694546">
    <property type="component" value="Chromosome 5"/>
</dbReference>
<reference evidence="5" key="1">
    <citation type="submission" date="2025-08" db="UniProtKB">
        <authorList>
            <consortium name="Ensembl"/>
        </authorList>
    </citation>
    <scope>IDENTIFICATION</scope>
</reference>
<evidence type="ECO:0000256" key="1">
    <source>
        <dbReference type="ARBA" id="ARBA00022723"/>
    </source>
</evidence>
<dbReference type="GO" id="GO:0005634">
    <property type="term" value="C:nucleus"/>
    <property type="evidence" value="ECO:0007669"/>
    <property type="project" value="TreeGrafter"/>
</dbReference>
<dbReference type="PROSITE" id="PS51805">
    <property type="entry name" value="EPHD"/>
    <property type="match status" value="1"/>
</dbReference>
<keyword evidence="1" id="KW-0479">Metal-binding</keyword>
<evidence type="ECO:0000313" key="5">
    <source>
        <dbReference type="Ensembl" id="ENSGMOP00000006559.2"/>
    </source>
</evidence>
<dbReference type="InterPro" id="IPR034732">
    <property type="entry name" value="EPHD"/>
</dbReference>
<dbReference type="SUPFAM" id="SSF56204">
    <property type="entry name" value="Hect, E3 ligase catalytic domain"/>
    <property type="match status" value="1"/>
</dbReference>
<dbReference type="Pfam" id="PF26054">
    <property type="entry name" value="PHD_G2E3"/>
    <property type="match status" value="1"/>
</dbReference>
<dbReference type="PANTHER" id="PTHR12420:SF42">
    <property type="entry name" value="G2_M PHASE-SPECIFIC E3 UBIQUITIN-PROTEIN LIGASE"/>
    <property type="match status" value="1"/>
</dbReference>
<dbReference type="SUPFAM" id="SSF57903">
    <property type="entry name" value="FYVE/PHD zinc finger"/>
    <property type="match status" value="2"/>
</dbReference>
<accession>A0A8C5F5G6</accession>
<dbReference type="InterPro" id="IPR059102">
    <property type="entry name" value="PHD_PHF7/G2E3-like"/>
</dbReference>
<dbReference type="SMART" id="SM00249">
    <property type="entry name" value="PHD"/>
    <property type="match status" value="3"/>
</dbReference>
<sequence>MVCGSYCCSHYCCMCSCCCLACSDYSSGVYQRGEEDDGVFGFLVDDIIKETRRCSRLTCGVCKRKGAAVGCCVGSCKKKVHFPCGPNQFIFQFSGDFMSYCVEHGPKQSLGPGALEVSLPQSCSVCLDPLPPLLGYSVLKCPSCHTSWFHRACIQRQAISAGLHFFRCTLCNNKERFQEEMLTMGIYIPERDASWELESNAFEELLQVYENCDAPDCCCRQGRSHSAKTGWFEIVRCRLCGSRGTHRRCSGLDLDSSWACLDCTQTEDLRGTGQDRAVCVCVCVCSDVGVSRFKDGHETPFPSCPGGSEAATQWFLKQLVQQIQSCEVFEGPDGHKNLALDAEALRGGLYLAVGRLLSVCLVHGAPPLLFLGPALFQGLFGPPHDEPLGLHHMTPDTHFTRTLSTMATAQSLEDLKGVMAGSWEYLELAGCNRPISSLDERDALVDDLVSFTLVTRLELPLQRWSQVVFSVLWGLQVQLNPAVFYRTFCGPEEVLDAHTLSHLLTPKRLLTPPPTRLRREKGEEPAVLSYWRTFLQDCEEGRSSVSLQDVLRFTTGVEVVPAAGLLPSPSLSLGEEALFPRSDPSANLLLLPSTSSCYQAFKSSLEQAVSHHTHLLHT</sequence>
<evidence type="ECO:0000313" key="6">
    <source>
        <dbReference type="Proteomes" id="UP000694546"/>
    </source>
</evidence>
<dbReference type="Pfam" id="PF13771">
    <property type="entry name" value="zf-HC5HC2H"/>
    <property type="match status" value="1"/>
</dbReference>
<dbReference type="PANTHER" id="PTHR12420">
    <property type="entry name" value="PHD FINGER PROTEIN"/>
    <property type="match status" value="1"/>
</dbReference>
<reference evidence="5" key="2">
    <citation type="submission" date="2025-09" db="UniProtKB">
        <authorList>
            <consortium name="Ensembl"/>
        </authorList>
    </citation>
    <scope>IDENTIFICATION</scope>
</reference>
<keyword evidence="2" id="KW-0863">Zinc-finger</keyword>
<protein>
    <submittedName>
        <fullName evidence="5">G2/M-phase specific E3 ubiquitin protein ligase</fullName>
    </submittedName>
</protein>
<feature type="domain" description="PHD-type" evidence="4">
    <location>
        <begin position="1"/>
        <end position="105"/>
    </location>
</feature>
<dbReference type="OMA" id="IKFTNCK"/>
<evidence type="ECO:0000256" key="3">
    <source>
        <dbReference type="ARBA" id="ARBA00022833"/>
    </source>
</evidence>
<dbReference type="InterPro" id="IPR001965">
    <property type="entry name" value="Znf_PHD"/>
</dbReference>
<name>A0A8C5F5G6_GADMO</name>
<evidence type="ECO:0000256" key="2">
    <source>
        <dbReference type="ARBA" id="ARBA00022771"/>
    </source>
</evidence>
<keyword evidence="6" id="KW-1185">Reference proteome</keyword>
<dbReference type="InterPro" id="IPR051188">
    <property type="entry name" value="PHD-type_Zinc_Finger"/>
</dbReference>
<dbReference type="AlphaFoldDB" id="A0A8C5F5G6"/>
<dbReference type="InterPro" id="IPR035983">
    <property type="entry name" value="Hect_E3_ubiquitin_ligase"/>
</dbReference>
<proteinExistence type="predicted"/>
<dbReference type="Ensembl" id="ENSGMOT00000006752.2">
    <property type="protein sequence ID" value="ENSGMOP00000006559.2"/>
    <property type="gene ID" value="ENSGMOG00000006176.2"/>
</dbReference>
<dbReference type="GO" id="GO:0004842">
    <property type="term" value="F:ubiquitin-protein transferase activity"/>
    <property type="evidence" value="ECO:0007669"/>
    <property type="project" value="InterPro"/>
</dbReference>
<dbReference type="GO" id="GO:0008270">
    <property type="term" value="F:zinc ion binding"/>
    <property type="evidence" value="ECO:0007669"/>
    <property type="project" value="UniProtKB-KW"/>
</dbReference>
<keyword evidence="3" id="KW-0862">Zinc</keyword>
<dbReference type="InterPro" id="IPR013083">
    <property type="entry name" value="Znf_RING/FYVE/PHD"/>
</dbReference>
<dbReference type="PROSITE" id="PS01359">
    <property type="entry name" value="ZF_PHD_1"/>
    <property type="match status" value="1"/>
</dbReference>